<feature type="repeat" description="ANK" evidence="1">
    <location>
        <begin position="49"/>
        <end position="81"/>
    </location>
</feature>
<dbReference type="EMBL" id="MU069453">
    <property type="protein sequence ID" value="KAF5842872.1"/>
    <property type="molecule type" value="Genomic_DNA"/>
</dbReference>
<gene>
    <name evidence="2" type="ORF">DUNSADRAFT_4330</name>
</gene>
<reference evidence="2" key="1">
    <citation type="submission" date="2017-08" db="EMBL/GenBank/DDBJ databases">
        <authorList>
            <person name="Polle J.E."/>
            <person name="Barry K."/>
            <person name="Cushman J."/>
            <person name="Schmutz J."/>
            <person name="Tran D."/>
            <person name="Hathwaick L.T."/>
            <person name="Yim W.C."/>
            <person name="Jenkins J."/>
            <person name="Mckie-Krisberg Z.M."/>
            <person name="Prochnik S."/>
            <person name="Lindquist E."/>
            <person name="Dockter R.B."/>
            <person name="Adam C."/>
            <person name="Molina H."/>
            <person name="Bunkerborg J."/>
            <person name="Jin E."/>
            <person name="Buchheim M."/>
            <person name="Magnuson J."/>
        </authorList>
    </citation>
    <scope>NUCLEOTIDE SEQUENCE</scope>
    <source>
        <strain evidence="2">CCAP 19/18</strain>
    </source>
</reference>
<dbReference type="InterPro" id="IPR039323">
    <property type="entry name" value="ANKRD_45/46/60"/>
</dbReference>
<dbReference type="PROSITE" id="PS50297">
    <property type="entry name" value="ANK_REP_REGION"/>
    <property type="match status" value="4"/>
</dbReference>
<evidence type="ECO:0000313" key="2">
    <source>
        <dbReference type="EMBL" id="KAF5842872.1"/>
    </source>
</evidence>
<protein>
    <submittedName>
        <fullName evidence="2">Ankyrin repeat-containing domain protein</fullName>
    </submittedName>
</protein>
<sequence>MNDKASTHRGKHLCNAAFKDDVVGAKALLQTLEDEYEKASTVNWVDEETGTSALWVAAWRGSLAMVELCIHAGADVNLSRTKGGYTPLLIATANKHLQVVQALLKRGASPDASDEAGICPLFVAAGLGRSDIVKELIDHGASIDQQNKEGWTPLAAACHRQKMNVVRQLILSGASVDAIPSGSWEKRLAKRVRNEIELHRSNDGVGQ</sequence>
<dbReference type="InterPro" id="IPR036770">
    <property type="entry name" value="Ankyrin_rpt-contain_sf"/>
</dbReference>
<dbReference type="InterPro" id="IPR002110">
    <property type="entry name" value="Ankyrin_rpt"/>
</dbReference>
<evidence type="ECO:0000256" key="1">
    <source>
        <dbReference type="PROSITE-ProRule" id="PRU00023"/>
    </source>
</evidence>
<dbReference type="Pfam" id="PF12796">
    <property type="entry name" value="Ank_2"/>
    <property type="match status" value="1"/>
</dbReference>
<organism evidence="2 3">
    <name type="scientific">Dunaliella salina</name>
    <name type="common">Green alga</name>
    <name type="synonym">Protococcus salinus</name>
    <dbReference type="NCBI Taxonomy" id="3046"/>
    <lineage>
        <taxon>Eukaryota</taxon>
        <taxon>Viridiplantae</taxon>
        <taxon>Chlorophyta</taxon>
        <taxon>core chlorophytes</taxon>
        <taxon>Chlorophyceae</taxon>
        <taxon>CS clade</taxon>
        <taxon>Chlamydomonadales</taxon>
        <taxon>Dunaliellaceae</taxon>
        <taxon>Dunaliella</taxon>
    </lineage>
</organism>
<dbReference type="SUPFAM" id="SSF48403">
    <property type="entry name" value="Ankyrin repeat"/>
    <property type="match status" value="1"/>
</dbReference>
<feature type="repeat" description="ANK" evidence="1">
    <location>
        <begin position="83"/>
        <end position="115"/>
    </location>
</feature>
<feature type="repeat" description="ANK" evidence="1">
    <location>
        <begin position="149"/>
        <end position="181"/>
    </location>
</feature>
<dbReference type="Proteomes" id="UP000815325">
    <property type="component" value="Unassembled WGS sequence"/>
</dbReference>
<accession>A0ABQ7H7P1</accession>
<feature type="repeat" description="ANK" evidence="1">
    <location>
        <begin position="116"/>
        <end position="148"/>
    </location>
</feature>
<keyword evidence="3" id="KW-1185">Reference proteome</keyword>
<dbReference type="PROSITE" id="PS50088">
    <property type="entry name" value="ANK_REPEAT"/>
    <property type="match status" value="4"/>
</dbReference>
<dbReference type="PANTHER" id="PTHR22677:SF4">
    <property type="entry name" value="USHER SYNDROME TYPE-1G PROTEIN-LIKE PROTEIN"/>
    <property type="match status" value="1"/>
</dbReference>
<dbReference type="Pfam" id="PF13637">
    <property type="entry name" value="Ank_4"/>
    <property type="match status" value="1"/>
</dbReference>
<dbReference type="Gene3D" id="1.25.40.20">
    <property type="entry name" value="Ankyrin repeat-containing domain"/>
    <property type="match status" value="2"/>
</dbReference>
<keyword evidence="1" id="KW-0040">ANK repeat</keyword>
<proteinExistence type="predicted"/>
<comment type="caution">
    <text evidence="2">The sequence shown here is derived from an EMBL/GenBank/DDBJ whole genome shotgun (WGS) entry which is preliminary data.</text>
</comment>
<dbReference type="PANTHER" id="PTHR22677">
    <property type="entry name" value="ANKYRIN REPEAT DOMAIN-CONTAINING PROTEIN 60"/>
    <property type="match status" value="1"/>
</dbReference>
<name>A0ABQ7H7P1_DUNSA</name>
<dbReference type="SMART" id="SM00248">
    <property type="entry name" value="ANK"/>
    <property type="match status" value="4"/>
</dbReference>
<evidence type="ECO:0000313" key="3">
    <source>
        <dbReference type="Proteomes" id="UP000815325"/>
    </source>
</evidence>